<accession>A0A1C1Z1E3</accession>
<gene>
    <name evidence="2" type="ORF">AWJ14_11115</name>
</gene>
<reference evidence="2 3" key="1">
    <citation type="submission" date="2015-12" db="EMBL/GenBank/DDBJ databases">
        <authorList>
            <person name="Shamseldin A."/>
            <person name="Moawad H."/>
            <person name="Abd El-Rahim W.M."/>
            <person name="Sadowsky M.J."/>
        </authorList>
    </citation>
    <scope>NUCLEOTIDE SEQUENCE [LARGE SCALE GENOMIC DNA]</scope>
    <source>
        <strain evidence="2 3">JC234</strain>
    </source>
</reference>
<dbReference type="AlphaFoldDB" id="A0A1C1Z1E3"/>
<keyword evidence="3" id="KW-1185">Reference proteome</keyword>
<sequence>MIRMTTNRLQAGIGSAGIRRGSTGAASRVRPRGRATVAKQRSGGQDAMPLNLGGQGEMDR</sequence>
<name>A0A1C1Z1E3_9HYPH</name>
<dbReference type="EMBL" id="LQZT01000001">
    <property type="protein sequence ID" value="OCW59553.1"/>
    <property type="molecule type" value="Genomic_DNA"/>
</dbReference>
<evidence type="ECO:0000313" key="2">
    <source>
        <dbReference type="EMBL" id="OCW59553.1"/>
    </source>
</evidence>
<evidence type="ECO:0000256" key="1">
    <source>
        <dbReference type="SAM" id="MobiDB-lite"/>
    </source>
</evidence>
<protein>
    <submittedName>
        <fullName evidence="2">Uncharacterized protein</fullName>
    </submittedName>
</protein>
<comment type="caution">
    <text evidence="2">The sequence shown here is derived from an EMBL/GenBank/DDBJ whole genome shotgun (WGS) entry which is preliminary data.</text>
</comment>
<dbReference type="Proteomes" id="UP000094795">
    <property type="component" value="Unassembled WGS sequence"/>
</dbReference>
<feature type="region of interest" description="Disordered" evidence="1">
    <location>
        <begin position="1"/>
        <end position="60"/>
    </location>
</feature>
<evidence type="ECO:0000313" key="3">
    <source>
        <dbReference type="Proteomes" id="UP000094795"/>
    </source>
</evidence>
<organism evidence="2 3">
    <name type="scientific">Hoeflea olei</name>
    <dbReference type="NCBI Taxonomy" id="1480615"/>
    <lineage>
        <taxon>Bacteria</taxon>
        <taxon>Pseudomonadati</taxon>
        <taxon>Pseudomonadota</taxon>
        <taxon>Alphaproteobacteria</taxon>
        <taxon>Hyphomicrobiales</taxon>
        <taxon>Rhizobiaceae</taxon>
        <taxon>Hoeflea</taxon>
    </lineage>
</organism>
<dbReference type="STRING" id="1480615.AWJ14_11115"/>
<proteinExistence type="predicted"/>